<dbReference type="Proteomes" id="UP000037755">
    <property type="component" value="Unassembled WGS sequence"/>
</dbReference>
<protein>
    <recommendedName>
        <fullName evidence="3">Plasmid stabilization protein</fullName>
    </recommendedName>
</protein>
<name>A0A0M8MDE7_9FLAO</name>
<dbReference type="InterPro" id="IPR035093">
    <property type="entry name" value="RelE/ParE_toxin_dom_sf"/>
</dbReference>
<sequence length="106" mass="12640">MYSLHFSPLAEKKLIELLLYLIEEWSVKVKDDFKVILDKKLNHISVYPESCVKSKSFRNLHLCIITKQTSLLYRIVNNQIEVITLFDNRSSFKSINKEIRKYYGRI</sequence>
<evidence type="ECO:0000313" key="1">
    <source>
        <dbReference type="EMBL" id="KOS06494.1"/>
    </source>
</evidence>
<dbReference type="EMBL" id="LIYD01000005">
    <property type="protein sequence ID" value="KOS06494.1"/>
    <property type="molecule type" value="Genomic_DNA"/>
</dbReference>
<keyword evidence="2" id="KW-1185">Reference proteome</keyword>
<accession>A0A0M8MDE7</accession>
<evidence type="ECO:0000313" key="2">
    <source>
        <dbReference type="Proteomes" id="UP000037755"/>
    </source>
</evidence>
<dbReference type="STRING" id="1202724.AM493_10945"/>
<organism evidence="1 2">
    <name type="scientific">Flavobacterium akiainvivens</name>
    <dbReference type="NCBI Taxonomy" id="1202724"/>
    <lineage>
        <taxon>Bacteria</taxon>
        <taxon>Pseudomonadati</taxon>
        <taxon>Bacteroidota</taxon>
        <taxon>Flavobacteriia</taxon>
        <taxon>Flavobacteriales</taxon>
        <taxon>Flavobacteriaceae</taxon>
        <taxon>Flavobacterium</taxon>
    </lineage>
</organism>
<dbReference type="Gene3D" id="3.30.2310.20">
    <property type="entry name" value="RelE-like"/>
    <property type="match status" value="1"/>
</dbReference>
<evidence type="ECO:0008006" key="3">
    <source>
        <dbReference type="Google" id="ProtNLM"/>
    </source>
</evidence>
<reference evidence="1 2" key="1">
    <citation type="submission" date="2015-08" db="EMBL/GenBank/DDBJ databases">
        <title>Whole genome sequence of Flavobacterium akiainvivens IK-1T, from decaying Wikstroemia oahuensis, an endemic Hawaiian shrub.</title>
        <authorList>
            <person name="Wan X."/>
            <person name="Hou S."/>
            <person name="Saito J."/>
            <person name="Donachie S."/>
        </authorList>
    </citation>
    <scope>NUCLEOTIDE SEQUENCE [LARGE SCALE GENOMIC DNA]</scope>
    <source>
        <strain evidence="1 2">IK-1</strain>
    </source>
</reference>
<dbReference type="AlphaFoldDB" id="A0A0M8MDE7"/>
<proteinExistence type="predicted"/>
<dbReference type="OrthoDB" id="1098070at2"/>
<dbReference type="PATRIC" id="fig|1202724.3.peg.2274"/>
<gene>
    <name evidence="1" type="ORF">AM493_10945</name>
</gene>
<comment type="caution">
    <text evidence="1">The sequence shown here is derived from an EMBL/GenBank/DDBJ whole genome shotgun (WGS) entry which is preliminary data.</text>
</comment>